<proteinExistence type="predicted"/>
<name>A0ABU2H7C5_9ACTN</name>
<evidence type="ECO:0000313" key="1">
    <source>
        <dbReference type="EMBL" id="MDS1270729.1"/>
    </source>
</evidence>
<dbReference type="SUPFAM" id="SSF56112">
    <property type="entry name" value="Protein kinase-like (PK-like)"/>
    <property type="match status" value="1"/>
</dbReference>
<organism evidence="1 2">
    <name type="scientific">Lipingzhangella rawalii</name>
    <dbReference type="NCBI Taxonomy" id="2055835"/>
    <lineage>
        <taxon>Bacteria</taxon>
        <taxon>Bacillati</taxon>
        <taxon>Actinomycetota</taxon>
        <taxon>Actinomycetes</taxon>
        <taxon>Streptosporangiales</taxon>
        <taxon>Nocardiopsidaceae</taxon>
        <taxon>Lipingzhangella</taxon>
    </lineage>
</organism>
<evidence type="ECO:0000313" key="2">
    <source>
        <dbReference type="Proteomes" id="UP001250214"/>
    </source>
</evidence>
<accession>A0ABU2H7C5</accession>
<dbReference type="Gene3D" id="3.90.1200.10">
    <property type="match status" value="1"/>
</dbReference>
<gene>
    <name evidence="1" type="ORF">RIF23_10500</name>
</gene>
<dbReference type="InterPro" id="IPR011009">
    <property type="entry name" value="Kinase-like_dom_sf"/>
</dbReference>
<sequence>MTRVARPTTEDLAELAARARVSIVSRADIRVWPQSGVERVHFADGRTAVLKYTIPDFAEDDALGHAAYHGLPVPALLAKGMLPGGEVAVLMEDLGAQIQEPTLREAARLAVMIHRVPGPPERPVLDREALSVLPESALECLRRLRQMGRWRGEEARGLRGDLERIAQVARHRARGAEIPPFGLAHSEFHPTSIHIGRRGSRVLDWARCYTGSGLLDLASWQGTQQPFELARVEDLLTAYLAAGGPPSAAADRGGLPAHVWASAWHKVWITEWFVAAQERFLPLTDPGQDVATIQSIRVHLAEAGSWLMN</sequence>
<dbReference type="Proteomes" id="UP001250214">
    <property type="component" value="Unassembled WGS sequence"/>
</dbReference>
<keyword evidence="2" id="KW-1185">Reference proteome</keyword>
<protein>
    <submittedName>
        <fullName evidence="1">Phosphotransferase</fullName>
    </submittedName>
</protein>
<comment type="caution">
    <text evidence="1">The sequence shown here is derived from an EMBL/GenBank/DDBJ whole genome shotgun (WGS) entry which is preliminary data.</text>
</comment>
<reference evidence="2" key="1">
    <citation type="submission" date="2023-07" db="EMBL/GenBank/DDBJ databases">
        <title>Novel species in the genus Lipingzhangella isolated from Sambhar Salt Lake.</title>
        <authorList>
            <person name="Jiya N."/>
            <person name="Kajale S."/>
            <person name="Sharma A."/>
        </authorList>
    </citation>
    <scope>NUCLEOTIDE SEQUENCE [LARGE SCALE GENOMIC DNA]</scope>
    <source>
        <strain evidence="2">LS1_29</strain>
    </source>
</reference>
<dbReference type="EMBL" id="JAVLVT010000004">
    <property type="protein sequence ID" value="MDS1270729.1"/>
    <property type="molecule type" value="Genomic_DNA"/>
</dbReference>